<dbReference type="Pfam" id="PF00462">
    <property type="entry name" value="Glutaredoxin"/>
    <property type="match status" value="1"/>
</dbReference>
<accession>A0A0V0I627</accession>
<dbReference type="EMBL" id="GEDG01010194">
    <property type="protein sequence ID" value="JAP28373.1"/>
    <property type="molecule type" value="Transcribed_RNA"/>
</dbReference>
<dbReference type="PROSITE" id="PS51354">
    <property type="entry name" value="GLUTAREDOXIN_2"/>
    <property type="match status" value="1"/>
</dbReference>
<dbReference type="EMBL" id="GEDG01010539">
    <property type="protein sequence ID" value="JAP28037.1"/>
    <property type="molecule type" value="Transcribed_RNA"/>
</dbReference>
<dbReference type="CDD" id="cd03031">
    <property type="entry name" value="GRX_GRX_like"/>
    <property type="match status" value="1"/>
</dbReference>
<dbReference type="AlphaFoldDB" id="A0A0V0I627"/>
<dbReference type="PANTHER" id="PTHR45669:SF21">
    <property type="entry name" value="GLUTAREDOXIN DOMAIN-CONTAINING PROTEIN"/>
    <property type="match status" value="1"/>
</dbReference>
<dbReference type="InterPro" id="IPR002109">
    <property type="entry name" value="Glutaredoxin"/>
</dbReference>
<dbReference type="SUPFAM" id="SSF52833">
    <property type="entry name" value="Thioredoxin-like"/>
    <property type="match status" value="1"/>
</dbReference>
<organism evidence="2">
    <name type="scientific">Solanum chacoense</name>
    <name type="common">Chaco potato</name>
    <dbReference type="NCBI Taxonomy" id="4108"/>
    <lineage>
        <taxon>Eukaryota</taxon>
        <taxon>Viridiplantae</taxon>
        <taxon>Streptophyta</taxon>
        <taxon>Embryophyta</taxon>
        <taxon>Tracheophyta</taxon>
        <taxon>Spermatophyta</taxon>
        <taxon>Magnoliopsida</taxon>
        <taxon>eudicotyledons</taxon>
        <taxon>Gunneridae</taxon>
        <taxon>Pentapetalae</taxon>
        <taxon>asterids</taxon>
        <taxon>lamiids</taxon>
        <taxon>Solanales</taxon>
        <taxon>Solanaceae</taxon>
        <taxon>Solanoideae</taxon>
        <taxon>Solaneae</taxon>
        <taxon>Solanum</taxon>
    </lineage>
</organism>
<feature type="domain" description="Glutaredoxin" evidence="1">
    <location>
        <begin position="128"/>
        <end position="198"/>
    </location>
</feature>
<dbReference type="InterPro" id="IPR036249">
    <property type="entry name" value="Thioredoxin-like_sf"/>
</dbReference>
<dbReference type="PANTHER" id="PTHR45669">
    <property type="entry name" value="GLUTAREDOXIN DOMAIN-CONTAINING CYSTEINE-RICH PROTEIN CG12206-RELATED"/>
    <property type="match status" value="1"/>
</dbReference>
<protein>
    <submittedName>
        <fullName evidence="2">Putative ovule protein</fullName>
    </submittedName>
</protein>
<sequence>MMDHHHHHHHRENEFEYQEIQKAKTSSKFNRSRTIHSPRNSIEFPEKPLYLYPSPHSIERNGSIKKLHCSPLGSMVGTSFKGKVKKLYSIFDSRKENHRSSIPKPQTKHSKPLISNTLLLPGTEDRVVIYFTSIRGIRRTFEDCYTVKMILGSYRVKVDERDVSMHIAYRKELQNVIGEKNNNGIVTLPQVFIKGKYIGGAELIKQLNEIGELPKLLRGIPLRPIGYICEGCGDVRFLPCSNCDGSRKFFDEDEGQVRRCLICNENGLIRCTLCCS</sequence>
<proteinExistence type="predicted"/>
<evidence type="ECO:0000259" key="1">
    <source>
        <dbReference type="Pfam" id="PF00462"/>
    </source>
</evidence>
<name>A0A0V0I627_SOLCH</name>
<dbReference type="Gene3D" id="3.40.30.10">
    <property type="entry name" value="Glutaredoxin"/>
    <property type="match status" value="1"/>
</dbReference>
<dbReference type="Pfam" id="PF23733">
    <property type="entry name" value="GRXCR1-2_C"/>
    <property type="match status" value="1"/>
</dbReference>
<reference evidence="2" key="1">
    <citation type="submission" date="2015-12" db="EMBL/GenBank/DDBJ databases">
        <title>Gene expression during late stages of embryo sac development: a critical building block for successful pollen-pistil interactions.</title>
        <authorList>
            <person name="Liu Y."/>
            <person name="Joly V."/>
            <person name="Sabar M."/>
            <person name="Matton D.P."/>
        </authorList>
    </citation>
    <scope>NUCLEOTIDE SEQUENCE</scope>
</reference>
<evidence type="ECO:0000313" key="2">
    <source>
        <dbReference type="EMBL" id="JAP28037.1"/>
    </source>
</evidence>